<dbReference type="RefSeq" id="WP_290359729.1">
    <property type="nucleotide sequence ID" value="NZ_JAUHHC010000003.1"/>
</dbReference>
<dbReference type="SUPFAM" id="SSF46785">
    <property type="entry name" value="Winged helix' DNA-binding domain"/>
    <property type="match status" value="1"/>
</dbReference>
<evidence type="ECO:0000313" key="7">
    <source>
        <dbReference type="EMBL" id="MDN3921437.1"/>
    </source>
</evidence>
<dbReference type="EMBL" id="JAUHHC010000003">
    <property type="protein sequence ID" value="MDN3921437.1"/>
    <property type="molecule type" value="Genomic_DNA"/>
</dbReference>
<evidence type="ECO:0000256" key="1">
    <source>
        <dbReference type="ARBA" id="ARBA00009437"/>
    </source>
</evidence>
<name>A0ABT8DXE6_9BURK</name>
<proteinExistence type="inferred from homology"/>
<dbReference type="InterPro" id="IPR005119">
    <property type="entry name" value="LysR_subst-bd"/>
</dbReference>
<keyword evidence="4" id="KW-0010">Activator</keyword>
<evidence type="ECO:0000256" key="3">
    <source>
        <dbReference type="ARBA" id="ARBA00023125"/>
    </source>
</evidence>
<dbReference type="PANTHER" id="PTHR30293:SF0">
    <property type="entry name" value="NITROGEN ASSIMILATION REGULATORY PROTEIN NAC"/>
    <property type="match status" value="1"/>
</dbReference>
<reference evidence="7 8" key="1">
    <citation type="submission" date="2023-06" db="EMBL/GenBank/DDBJ databases">
        <title>Pelomonas sp. PFR6 16S ribosomal RNA gene Genome sequencing and assembly.</title>
        <authorList>
            <person name="Woo H."/>
        </authorList>
    </citation>
    <scope>NUCLEOTIDE SEQUENCE [LARGE SCALE GENOMIC DNA]</scope>
    <source>
        <strain evidence="7 8">PFR6</strain>
    </source>
</reference>
<dbReference type="Pfam" id="PF00126">
    <property type="entry name" value="HTH_1"/>
    <property type="match status" value="1"/>
</dbReference>
<dbReference type="PROSITE" id="PS50931">
    <property type="entry name" value="HTH_LYSR"/>
    <property type="match status" value="1"/>
</dbReference>
<evidence type="ECO:0000256" key="2">
    <source>
        <dbReference type="ARBA" id="ARBA00023015"/>
    </source>
</evidence>
<sequence length="295" mass="32459">MNLKQLEYFIRVAEHGSFSKAALLLDIAQPALSRQVRALETELREALFLRNGRGVTLTEAGARLLEHGQNILQMLANAREDLGAQRDEPLGRVVIGMPPTLARLHTLALIHTFHREMPKARLSVMEGFSVHITEWLLSGRADLALVYNPEPLPALEIEPLAEEHMSLVSPAAEAPGGPVALRDLPRYPLILPQRGYIFRKLMEQSAAMAGVQLNVAWEVSSLPVILDLVAAGMGHAVLGEAAIRQFPRPEKLALTRFAGVDIKSTLCLVTPAQKRATPLIKRSSEVLRRLVLNQA</sequence>
<comment type="caution">
    <text evidence="7">The sequence shown here is derived from an EMBL/GenBank/DDBJ whole genome shotgun (WGS) entry which is preliminary data.</text>
</comment>
<organism evidence="7 8">
    <name type="scientific">Roseateles violae</name>
    <dbReference type="NCBI Taxonomy" id="3058042"/>
    <lineage>
        <taxon>Bacteria</taxon>
        <taxon>Pseudomonadati</taxon>
        <taxon>Pseudomonadota</taxon>
        <taxon>Betaproteobacteria</taxon>
        <taxon>Burkholderiales</taxon>
        <taxon>Sphaerotilaceae</taxon>
        <taxon>Roseateles</taxon>
    </lineage>
</organism>
<keyword evidence="2" id="KW-0805">Transcription regulation</keyword>
<dbReference type="PRINTS" id="PR00039">
    <property type="entry name" value="HTHLYSR"/>
</dbReference>
<evidence type="ECO:0000256" key="5">
    <source>
        <dbReference type="ARBA" id="ARBA00023163"/>
    </source>
</evidence>
<comment type="similarity">
    <text evidence="1">Belongs to the LysR transcriptional regulatory family.</text>
</comment>
<dbReference type="Proteomes" id="UP001228044">
    <property type="component" value="Unassembled WGS sequence"/>
</dbReference>
<protein>
    <submittedName>
        <fullName evidence="7">LysR family transcriptional regulator</fullName>
    </submittedName>
</protein>
<dbReference type="SUPFAM" id="SSF53850">
    <property type="entry name" value="Periplasmic binding protein-like II"/>
    <property type="match status" value="1"/>
</dbReference>
<dbReference type="PANTHER" id="PTHR30293">
    <property type="entry name" value="TRANSCRIPTIONAL REGULATORY PROTEIN NAC-RELATED"/>
    <property type="match status" value="1"/>
</dbReference>
<gene>
    <name evidence="7" type="ORF">QWJ38_14175</name>
</gene>
<dbReference type="InterPro" id="IPR000847">
    <property type="entry name" value="LysR_HTH_N"/>
</dbReference>
<keyword evidence="3" id="KW-0238">DNA-binding</keyword>
<dbReference type="InterPro" id="IPR036388">
    <property type="entry name" value="WH-like_DNA-bd_sf"/>
</dbReference>
<evidence type="ECO:0000313" key="8">
    <source>
        <dbReference type="Proteomes" id="UP001228044"/>
    </source>
</evidence>
<feature type="domain" description="HTH lysR-type" evidence="6">
    <location>
        <begin position="1"/>
        <end position="58"/>
    </location>
</feature>
<dbReference type="Pfam" id="PF03466">
    <property type="entry name" value="LysR_substrate"/>
    <property type="match status" value="1"/>
</dbReference>
<dbReference type="InterPro" id="IPR036390">
    <property type="entry name" value="WH_DNA-bd_sf"/>
</dbReference>
<keyword evidence="5" id="KW-0804">Transcription</keyword>
<dbReference type="Gene3D" id="1.10.10.10">
    <property type="entry name" value="Winged helix-like DNA-binding domain superfamily/Winged helix DNA-binding domain"/>
    <property type="match status" value="1"/>
</dbReference>
<evidence type="ECO:0000256" key="4">
    <source>
        <dbReference type="ARBA" id="ARBA00023159"/>
    </source>
</evidence>
<dbReference type="Gene3D" id="3.40.190.290">
    <property type="match status" value="1"/>
</dbReference>
<keyword evidence="8" id="KW-1185">Reference proteome</keyword>
<accession>A0ABT8DXE6</accession>
<evidence type="ECO:0000259" key="6">
    <source>
        <dbReference type="PROSITE" id="PS50931"/>
    </source>
</evidence>